<accession>E3LX79</accession>
<keyword evidence="4" id="KW-1185">Reference proteome</keyword>
<feature type="region of interest" description="Disordered" evidence="2">
    <location>
        <begin position="1"/>
        <end position="137"/>
    </location>
</feature>
<sequence>MCENEDSDTEWFEAEGSHEEECPPNEHNPSEEAVRLEKELVTDKLTGSSEIPEDNPSNIPLDHMKNISPSEVEPATTKDKEAHVKISNVPDPQKEKNGEIETKESGEELLDEKDANEKRKQVSTPEDDQFINQESEGSKNEEYCFVKDIISRVAKLSELRNTPKKYAKTMLRDYSGMTIPEGTGVRDWKTPPIQVDGRIYVSNYAFLSEEERKTNYNYFILDGSRLEVFKKVTGQTIPGEDFMTLSNFTGSTDNDQFTIRTLASVTEKDGDDETYYVFLDDALQSISLFLQMQEANANLLNQDISVLLHFLKAPLAIDSKFSMTITLAQFESLLDAFDVDKGNITIVPDLIYEHTSKATIAEFFNPINTLSPRGIEIMSTSQAMLYTVQSVVCGINWTSVAILNSTAAVDEFKKPFFEIMDRYAKMERVDNDGLKKLVDEKIAYLKKHRLYMSIKKTNQNYLWATYNVNRNMPYNDYQKNIHEFQLPNYIGRVRKVPVWEGRVHFVLGWISSFYHQKMGTHKEFLMKALAHKIPNGMRKHQGKLLQKIVDSWTPGNELEIDRKILKEVEMKAEVKPKVSEDDFAQKTKENKETLKGPEVPEKLPEVQEAPVEPPASEAPKTSEDRPKRVACDKCFRTMTHCKEAQEAQKAAEKKAEQYEKKAKRTEKLEGDVKKMKKEMEELKEKEEKSSEENEKLKKELLECQERMKKMEVDNSKFQAILEEKEQNNQRMELEMGFLKKVIDDTVQESTLRQNHLEEDLGRRDRTILQLRETLSSRLANSNGTSDSDEPSTSSSNTDNWEEMLLAFKTIKENFPKNELIAEAKIMADKLMEVSKKPEIKQLAEYEMFRLKASIRIYLESIEINLFKIEKTHDTSDLVSLPPSPRLSSKFLTEYCQEMDKQPPPQADAPMIPETGIDPKTHCYICLDELSGKLYNCKGCNQKTHAGCSARWLLYGKTCGYCRRELLPSKSQRK</sequence>
<dbReference type="SUPFAM" id="SSF57850">
    <property type="entry name" value="RING/U-box"/>
    <property type="match status" value="1"/>
</dbReference>
<evidence type="ECO:0008006" key="5">
    <source>
        <dbReference type="Google" id="ProtNLM"/>
    </source>
</evidence>
<evidence type="ECO:0000256" key="1">
    <source>
        <dbReference type="SAM" id="Coils"/>
    </source>
</evidence>
<dbReference type="HOGENOM" id="CLU_305077_0_0_1"/>
<organism evidence="4">
    <name type="scientific">Caenorhabditis remanei</name>
    <name type="common">Caenorhabditis vulgaris</name>
    <dbReference type="NCBI Taxonomy" id="31234"/>
    <lineage>
        <taxon>Eukaryota</taxon>
        <taxon>Metazoa</taxon>
        <taxon>Ecdysozoa</taxon>
        <taxon>Nematoda</taxon>
        <taxon>Chromadorea</taxon>
        <taxon>Rhabditida</taxon>
        <taxon>Rhabditina</taxon>
        <taxon>Rhabditomorpha</taxon>
        <taxon>Rhabditoidea</taxon>
        <taxon>Rhabditidae</taxon>
        <taxon>Peloderinae</taxon>
        <taxon>Caenorhabditis</taxon>
    </lineage>
</organism>
<feature type="compositionally biased region" description="Acidic residues" evidence="2">
    <location>
        <begin position="1"/>
        <end position="13"/>
    </location>
</feature>
<reference evidence="3" key="1">
    <citation type="submission" date="2007-07" db="EMBL/GenBank/DDBJ databases">
        <title>PCAP assembly of the Caenorhabditis remanei genome.</title>
        <authorList>
            <consortium name="The Caenorhabditis remanei Sequencing Consortium"/>
            <person name="Wilson R.K."/>
        </authorList>
    </citation>
    <scope>NUCLEOTIDE SEQUENCE [LARGE SCALE GENOMIC DNA]</scope>
    <source>
        <strain evidence="3">PB4641</strain>
    </source>
</reference>
<evidence type="ECO:0000313" key="4">
    <source>
        <dbReference type="Proteomes" id="UP000008281"/>
    </source>
</evidence>
<feature type="compositionally biased region" description="Low complexity" evidence="2">
    <location>
        <begin position="606"/>
        <end position="619"/>
    </location>
</feature>
<feature type="coiled-coil region" evidence="1">
    <location>
        <begin position="641"/>
        <end position="741"/>
    </location>
</feature>
<keyword evidence="1" id="KW-0175">Coiled coil</keyword>
<dbReference type="OrthoDB" id="5911866at2759"/>
<dbReference type="eggNOG" id="KOG0800">
    <property type="taxonomic scope" value="Eukaryota"/>
</dbReference>
<dbReference type="Gene3D" id="3.30.40.10">
    <property type="entry name" value="Zinc/RING finger domain, C3HC4 (zinc finger)"/>
    <property type="match status" value="1"/>
</dbReference>
<dbReference type="EMBL" id="DS268417">
    <property type="protein sequence ID" value="EFO83514.1"/>
    <property type="molecule type" value="Genomic_DNA"/>
</dbReference>
<gene>
    <name evidence="3" type="ORF">CRE_02831</name>
</gene>
<evidence type="ECO:0000256" key="2">
    <source>
        <dbReference type="SAM" id="MobiDB-lite"/>
    </source>
</evidence>
<evidence type="ECO:0000313" key="3">
    <source>
        <dbReference type="EMBL" id="EFO83514.1"/>
    </source>
</evidence>
<proteinExistence type="predicted"/>
<dbReference type="OMA" id="CEPEMIN"/>
<dbReference type="InParanoid" id="E3LX79"/>
<protein>
    <recommendedName>
        <fullName evidence="5">RING-type domain-containing protein</fullName>
    </recommendedName>
</protein>
<dbReference type="Proteomes" id="UP000008281">
    <property type="component" value="Unassembled WGS sequence"/>
</dbReference>
<feature type="compositionally biased region" description="Basic and acidic residues" evidence="2">
    <location>
        <begin position="579"/>
        <end position="605"/>
    </location>
</feature>
<feature type="compositionally biased region" description="Basic and acidic residues" evidence="2">
    <location>
        <begin position="28"/>
        <end position="42"/>
    </location>
</feature>
<dbReference type="STRING" id="31234.E3LX79"/>
<feature type="region of interest" description="Disordered" evidence="2">
    <location>
        <begin position="775"/>
        <end position="798"/>
    </location>
</feature>
<dbReference type="InterPro" id="IPR013083">
    <property type="entry name" value="Znf_RING/FYVE/PHD"/>
</dbReference>
<feature type="compositionally biased region" description="Basic and acidic residues" evidence="2">
    <location>
        <begin position="92"/>
        <end position="120"/>
    </location>
</feature>
<name>E3LX79_CAERE</name>
<feature type="region of interest" description="Disordered" evidence="2">
    <location>
        <begin position="579"/>
        <end position="627"/>
    </location>
</feature>
<dbReference type="AlphaFoldDB" id="E3LX79"/>